<evidence type="ECO:0000259" key="1">
    <source>
        <dbReference type="Pfam" id="PF04451"/>
    </source>
</evidence>
<reference evidence="3" key="1">
    <citation type="journal article" date="2020" name="Nature">
        <title>Giant virus diversity and host interactions through global metagenomics.</title>
        <authorList>
            <person name="Schulz F."/>
            <person name="Roux S."/>
            <person name="Paez-Espino D."/>
            <person name="Jungbluth S."/>
            <person name="Walsh D.A."/>
            <person name="Denef V.J."/>
            <person name="McMahon K.D."/>
            <person name="Konstantinidis K.T."/>
            <person name="Eloe-Fadrosh E.A."/>
            <person name="Kyrpides N.C."/>
            <person name="Woyke T."/>
        </authorList>
    </citation>
    <scope>NUCLEOTIDE SEQUENCE</scope>
    <source>
        <strain evidence="3">GVMAG-M-3300020166-18</strain>
    </source>
</reference>
<sequence>MAGGLLNLIAVGNQNVIIHGDPQKTFFKVTYAKHSNFGLQKFRIDHQGIRFLSPTSETKFNFKVPKYGDLLMDTYLAIRMPTIWSPIVTDEGNIFSYEFKWIKDLGTQMINEITISIGGQVIQQYSGEYIKCVVERDYSNEKKELFNKMTGNVEEMYNPGEEDMLFKYKSYPNNVRQRDLDGGDSSNLTGHPSIMARTLYIPLNAFWCMSSKTSLPLVALQYTDLEIDVTLKPVKDLYTIINTDRDASGTYIEGDWATQDSEHLHYYTRTAPNYTDSAHQLKWFIYPTKRTSLEDDVYEDMSVAELANWHAQREDWKSDVHLISTYAFLSDEESDMFTTTNHEILYKDIKKHSYQSVHGTSRVKIETSSLVSNWMFYFQRDDARDYNEWSNYTNHNYNTKLHKNRYLEATDICMNKISHSEDKGQTTGIKWNGRDITSVLSGVPLVTRSYNSYAPKEILNTLGILMDGKYRENMFEVGIYDYLEKIRCGGNTCDGLYCYNFCLNTSPFEYQPSGAINLSKFKTVEFEFNTIEPPLNPIFESLSVCAPGGGLTGISEKGSMYQYDYDLIVFEERYNVLEIKNGFASLMFSR</sequence>
<dbReference type="AlphaFoldDB" id="A0A6C0BXQ7"/>
<dbReference type="Pfam" id="PF16903">
    <property type="entry name" value="Capsid_N"/>
    <property type="match status" value="1"/>
</dbReference>
<name>A0A6C0BXQ7_9ZZZZ</name>
<evidence type="ECO:0000313" key="3">
    <source>
        <dbReference type="EMBL" id="QHS96329.1"/>
    </source>
</evidence>
<dbReference type="InterPro" id="IPR038519">
    <property type="entry name" value="MCP_C_sf"/>
</dbReference>
<evidence type="ECO:0008006" key="4">
    <source>
        <dbReference type="Google" id="ProtNLM"/>
    </source>
</evidence>
<dbReference type="GO" id="GO:0005198">
    <property type="term" value="F:structural molecule activity"/>
    <property type="evidence" value="ECO:0007669"/>
    <property type="project" value="InterPro"/>
</dbReference>
<proteinExistence type="predicted"/>
<dbReference type="Pfam" id="PF04451">
    <property type="entry name" value="Capsid_NCLDV"/>
    <property type="match status" value="1"/>
</dbReference>
<dbReference type="EMBL" id="MN739271">
    <property type="protein sequence ID" value="QHS96329.1"/>
    <property type="molecule type" value="Genomic_DNA"/>
</dbReference>
<accession>A0A6C0BXQ7</accession>
<protein>
    <recommendedName>
        <fullName evidence="4">Major capsid protein N-terminal domain-containing protein</fullName>
    </recommendedName>
</protein>
<dbReference type="InterPro" id="IPR031654">
    <property type="entry name" value="Capsid_N"/>
</dbReference>
<dbReference type="Gene3D" id="2.70.9.20">
    <property type="entry name" value="Major capsid protein Vp54"/>
    <property type="match status" value="1"/>
</dbReference>
<organism evidence="3">
    <name type="scientific">viral metagenome</name>
    <dbReference type="NCBI Taxonomy" id="1070528"/>
    <lineage>
        <taxon>unclassified sequences</taxon>
        <taxon>metagenomes</taxon>
        <taxon>organismal metagenomes</taxon>
    </lineage>
</organism>
<feature type="domain" description="Major capsid protein N-terminal" evidence="2">
    <location>
        <begin position="25"/>
        <end position="254"/>
    </location>
</feature>
<dbReference type="Gene3D" id="2.70.9.10">
    <property type="entry name" value="Adenovirus Type 2 Hexon, domain 4"/>
    <property type="match status" value="1"/>
</dbReference>
<evidence type="ECO:0000259" key="2">
    <source>
        <dbReference type="Pfam" id="PF16903"/>
    </source>
</evidence>
<dbReference type="InterPro" id="IPR007542">
    <property type="entry name" value="MCP_C"/>
</dbReference>
<dbReference type="SUPFAM" id="SSF49749">
    <property type="entry name" value="Group II dsDNA viruses VP"/>
    <property type="match status" value="2"/>
</dbReference>
<dbReference type="InterPro" id="IPR016112">
    <property type="entry name" value="VP_dsDNA_II"/>
</dbReference>
<feature type="domain" description="Major capsid protein C-terminal" evidence="1">
    <location>
        <begin position="333"/>
        <end position="584"/>
    </location>
</feature>